<feature type="transmembrane region" description="Helical" evidence="2">
    <location>
        <begin position="45"/>
        <end position="66"/>
    </location>
</feature>
<feature type="region of interest" description="Disordered" evidence="1">
    <location>
        <begin position="1"/>
        <end position="38"/>
    </location>
</feature>
<evidence type="ECO:0008006" key="5">
    <source>
        <dbReference type="Google" id="ProtNLM"/>
    </source>
</evidence>
<dbReference type="Proteomes" id="UP000253741">
    <property type="component" value="Unassembled WGS sequence"/>
</dbReference>
<reference evidence="3 4" key="1">
    <citation type="submission" date="2018-07" db="EMBL/GenBank/DDBJ databases">
        <title>Streptomyces species from bats.</title>
        <authorList>
            <person name="Dunlap C."/>
        </authorList>
    </citation>
    <scope>NUCLEOTIDE SEQUENCE [LARGE SCALE GENOMIC DNA]</scope>
    <source>
        <strain evidence="3 4">AC230</strain>
    </source>
</reference>
<comment type="caution">
    <text evidence="3">The sequence shown here is derived from an EMBL/GenBank/DDBJ whole genome shotgun (WGS) entry which is preliminary data.</text>
</comment>
<organism evidence="3 4">
    <name type="scientific">Streptomyces corynorhini</name>
    <dbReference type="NCBI Taxonomy" id="2282652"/>
    <lineage>
        <taxon>Bacteria</taxon>
        <taxon>Bacillati</taxon>
        <taxon>Actinomycetota</taxon>
        <taxon>Actinomycetes</taxon>
        <taxon>Kitasatosporales</taxon>
        <taxon>Streptomycetaceae</taxon>
        <taxon>Streptomyces</taxon>
    </lineage>
</organism>
<protein>
    <recommendedName>
        <fullName evidence="5">Serine/arginine repetitive matrix protein 2</fullName>
    </recommendedName>
</protein>
<gene>
    <name evidence="3" type="ORF">DVH02_23360</name>
</gene>
<sequence>MADDSSRWNADAQRWESAAPPLPHTPPPPGAPPVPYAPFRFSRNVVVALAAAAVVGASGTTAAIMLGRDGDGSGKVTASPTEERATPTERGPTGAEGPASGGGEGPAGDPSSPGVPSTSPSDPSDDAKPSDSPPSGYRLAEDPQGFTLAVPGDWERTRNKNGVFYRAADGRSLLQIFAVGDHGPTTLEQARQSSTAIKGNPGYREERIGSVDSGAENPSGDAVELVYSYDNKEVGSRRLCVERFFTATDHQQYAVLAAAPAGDISVQRTLLDTALAHFEPGWN</sequence>
<dbReference type="EMBL" id="QQNA01000197">
    <property type="protein sequence ID" value="RDG35804.1"/>
    <property type="molecule type" value="Genomic_DNA"/>
</dbReference>
<dbReference type="AlphaFoldDB" id="A0A370B6T3"/>
<keyword evidence="2" id="KW-0472">Membrane</keyword>
<proteinExistence type="predicted"/>
<evidence type="ECO:0000256" key="2">
    <source>
        <dbReference type="SAM" id="Phobius"/>
    </source>
</evidence>
<feature type="compositionally biased region" description="Low complexity" evidence="1">
    <location>
        <begin position="107"/>
        <end position="122"/>
    </location>
</feature>
<keyword evidence="2" id="KW-0812">Transmembrane</keyword>
<dbReference type="OrthoDB" id="4335221at2"/>
<evidence type="ECO:0000313" key="3">
    <source>
        <dbReference type="EMBL" id="RDG35804.1"/>
    </source>
</evidence>
<keyword evidence="2" id="KW-1133">Transmembrane helix</keyword>
<evidence type="ECO:0000313" key="4">
    <source>
        <dbReference type="Proteomes" id="UP000253741"/>
    </source>
</evidence>
<keyword evidence="4" id="KW-1185">Reference proteome</keyword>
<accession>A0A370B6T3</accession>
<dbReference type="RefSeq" id="WP_114625786.1">
    <property type="nucleotide sequence ID" value="NZ_QQNA01000197.1"/>
</dbReference>
<feature type="compositionally biased region" description="Pro residues" evidence="1">
    <location>
        <begin position="20"/>
        <end position="36"/>
    </location>
</feature>
<name>A0A370B6T3_9ACTN</name>
<feature type="region of interest" description="Disordered" evidence="1">
    <location>
        <begin position="67"/>
        <end position="153"/>
    </location>
</feature>
<evidence type="ECO:0000256" key="1">
    <source>
        <dbReference type="SAM" id="MobiDB-lite"/>
    </source>
</evidence>